<sequence>MSLGFSKLAIVAFVHNLTPSKLHRKINYGVGALACLWLLCAVLIAIFECQVPRTWDRTLPQCIDRIFMEGFESGLIRIDDGRRRGEYASKGYSGGRDYQLMDISRSSQPKQSAPDNSINVSKSWAVSVEPASRSESL</sequence>
<reference evidence="2 3" key="1">
    <citation type="submission" date="2024-02" db="EMBL/GenBank/DDBJ databases">
        <title>De novo assembly and annotation of 12 fungi associated with fruit tree decline syndrome in Ontario, Canada.</title>
        <authorList>
            <person name="Sulman M."/>
            <person name="Ellouze W."/>
            <person name="Ilyukhin E."/>
        </authorList>
    </citation>
    <scope>NUCLEOTIDE SEQUENCE [LARGE SCALE GENOMIC DNA]</scope>
    <source>
        <strain evidence="2 3">M97-236</strain>
    </source>
</reference>
<gene>
    <name evidence="2" type="ORF">SLS59_007547</name>
</gene>
<keyword evidence="1" id="KW-0812">Transmembrane</keyword>
<accession>A0ABR3QXB6</accession>
<organism evidence="2 3">
    <name type="scientific">Nothophoma quercina</name>
    <dbReference type="NCBI Taxonomy" id="749835"/>
    <lineage>
        <taxon>Eukaryota</taxon>
        <taxon>Fungi</taxon>
        <taxon>Dikarya</taxon>
        <taxon>Ascomycota</taxon>
        <taxon>Pezizomycotina</taxon>
        <taxon>Dothideomycetes</taxon>
        <taxon>Pleosporomycetidae</taxon>
        <taxon>Pleosporales</taxon>
        <taxon>Pleosporineae</taxon>
        <taxon>Didymellaceae</taxon>
        <taxon>Nothophoma</taxon>
    </lineage>
</organism>
<keyword evidence="1" id="KW-0472">Membrane</keyword>
<evidence type="ECO:0000313" key="2">
    <source>
        <dbReference type="EMBL" id="KAL1596806.1"/>
    </source>
</evidence>
<protein>
    <submittedName>
        <fullName evidence="2">Uncharacterized protein</fullName>
    </submittedName>
</protein>
<dbReference type="EMBL" id="JAKIXB020000027">
    <property type="protein sequence ID" value="KAL1596806.1"/>
    <property type="molecule type" value="Genomic_DNA"/>
</dbReference>
<feature type="transmembrane region" description="Helical" evidence="1">
    <location>
        <begin position="26"/>
        <end position="47"/>
    </location>
</feature>
<dbReference type="PANTHER" id="PTHR38794">
    <property type="entry name" value="INTEGRAL MEMBRANE PROTEIN"/>
    <property type="match status" value="1"/>
</dbReference>
<evidence type="ECO:0000313" key="3">
    <source>
        <dbReference type="Proteomes" id="UP001521222"/>
    </source>
</evidence>
<dbReference type="PANTHER" id="PTHR38794:SF1">
    <property type="entry name" value="INTEGRAL MEMBRANE PROTEIN"/>
    <property type="match status" value="1"/>
</dbReference>
<keyword evidence="1" id="KW-1133">Transmembrane helix</keyword>
<evidence type="ECO:0000256" key="1">
    <source>
        <dbReference type="SAM" id="Phobius"/>
    </source>
</evidence>
<proteinExistence type="predicted"/>
<dbReference type="Proteomes" id="UP001521222">
    <property type="component" value="Unassembled WGS sequence"/>
</dbReference>
<comment type="caution">
    <text evidence="2">The sequence shown here is derived from an EMBL/GenBank/DDBJ whole genome shotgun (WGS) entry which is preliminary data.</text>
</comment>
<keyword evidence="3" id="KW-1185">Reference proteome</keyword>
<name>A0ABR3QXB6_9PLEO</name>